<name>A0ABV5AHR6_9BACL</name>
<dbReference type="Pfam" id="PF01381">
    <property type="entry name" value="HTH_3"/>
    <property type="match status" value="1"/>
</dbReference>
<dbReference type="Proteomes" id="UP001579974">
    <property type="component" value="Unassembled WGS sequence"/>
</dbReference>
<dbReference type="CDD" id="cd00093">
    <property type="entry name" value="HTH_XRE"/>
    <property type="match status" value="1"/>
</dbReference>
<comment type="caution">
    <text evidence="2">The sequence shown here is derived from an EMBL/GenBank/DDBJ whole genome shotgun (WGS) entry which is preliminary data.</text>
</comment>
<evidence type="ECO:0000313" key="2">
    <source>
        <dbReference type="EMBL" id="MFB5191688.1"/>
    </source>
</evidence>
<proteinExistence type="predicted"/>
<dbReference type="EMBL" id="JBDXSU010000013">
    <property type="protein sequence ID" value="MFB5191688.1"/>
    <property type="molecule type" value="Genomic_DNA"/>
</dbReference>
<feature type="domain" description="HTH cro/C1-type" evidence="1">
    <location>
        <begin position="14"/>
        <end position="69"/>
    </location>
</feature>
<dbReference type="PROSITE" id="PS50943">
    <property type="entry name" value="HTH_CROC1"/>
    <property type="match status" value="1"/>
</dbReference>
<organism evidence="2 3">
    <name type="scientific">Alicyclobacillus fastidiosus</name>
    <dbReference type="NCBI Taxonomy" id="392011"/>
    <lineage>
        <taxon>Bacteria</taxon>
        <taxon>Bacillati</taxon>
        <taxon>Bacillota</taxon>
        <taxon>Bacilli</taxon>
        <taxon>Bacillales</taxon>
        <taxon>Alicyclobacillaceae</taxon>
        <taxon>Alicyclobacillus</taxon>
    </lineage>
</organism>
<gene>
    <name evidence="2" type="ORF">KKP3000_000464</name>
</gene>
<sequence length="187" mass="20913">MAEEENPTEIGAFLKEELDKSGFSIRELGKRAGIDPTHISRVINGRSHASPGFLRKISSHLIGTTYHELMNIAGFIDTEEETFEGASLEELESHITNLTAQLLSALARYTEKKFAPVSAGEVEPIDQELETQRTAISMLWESTKAADARGLLGFLNEDDIVMLARDIAQLEIRQRGVLRTVIEEFRR</sequence>
<dbReference type="RefSeq" id="WP_275474172.1">
    <property type="nucleotide sequence ID" value="NZ_CP162940.1"/>
</dbReference>
<dbReference type="InterPro" id="IPR001387">
    <property type="entry name" value="Cro/C1-type_HTH"/>
</dbReference>
<evidence type="ECO:0000259" key="1">
    <source>
        <dbReference type="PROSITE" id="PS50943"/>
    </source>
</evidence>
<evidence type="ECO:0000313" key="3">
    <source>
        <dbReference type="Proteomes" id="UP001579974"/>
    </source>
</evidence>
<reference evidence="2 3" key="1">
    <citation type="journal article" date="2024" name="Int. J. Mol. Sci.">
        <title>Exploration of Alicyclobacillus spp. Genome in Search of Antibiotic Resistance.</title>
        <authorList>
            <person name="Bucka-Kolendo J."/>
            <person name="Kiousi D.E."/>
            <person name="Dekowska A."/>
            <person name="Mikolajczuk-Szczyrba A."/>
            <person name="Karadedos D.M."/>
            <person name="Michael P."/>
            <person name="Galanis A."/>
            <person name="Sokolowska B."/>
        </authorList>
    </citation>
    <scope>NUCLEOTIDE SEQUENCE [LARGE SCALE GENOMIC DNA]</scope>
    <source>
        <strain evidence="2 3">KKP 3000</strain>
    </source>
</reference>
<keyword evidence="3" id="KW-1185">Reference proteome</keyword>
<dbReference type="SMART" id="SM00530">
    <property type="entry name" value="HTH_XRE"/>
    <property type="match status" value="1"/>
</dbReference>
<dbReference type="SUPFAM" id="SSF47413">
    <property type="entry name" value="lambda repressor-like DNA-binding domains"/>
    <property type="match status" value="1"/>
</dbReference>
<protein>
    <submittedName>
        <fullName evidence="2">Helix-turn-helix transcriptional regulator</fullName>
    </submittedName>
</protein>
<dbReference type="Gene3D" id="1.10.260.40">
    <property type="entry name" value="lambda repressor-like DNA-binding domains"/>
    <property type="match status" value="1"/>
</dbReference>
<dbReference type="InterPro" id="IPR010982">
    <property type="entry name" value="Lambda_DNA-bd_dom_sf"/>
</dbReference>
<accession>A0ABV5AHR6</accession>